<evidence type="ECO:0000256" key="5">
    <source>
        <dbReference type="ARBA" id="ARBA00037882"/>
    </source>
</evidence>
<dbReference type="EMBL" id="LATX01002388">
    <property type="protein sequence ID" value="KTB30310.1"/>
    <property type="molecule type" value="Genomic_DNA"/>
</dbReference>
<gene>
    <name evidence="11" type="ORF">WG66_17068</name>
</gene>
<evidence type="ECO:0000259" key="9">
    <source>
        <dbReference type="Pfam" id="PF10017"/>
    </source>
</evidence>
<keyword evidence="1" id="KW-0489">Methyltransferase</keyword>
<protein>
    <submittedName>
        <fullName evidence="11">Hypothetical DUF323 domain-containing protein</fullName>
    </submittedName>
</protein>
<feature type="transmembrane region" description="Helical" evidence="7">
    <location>
        <begin position="958"/>
        <end position="981"/>
    </location>
</feature>
<dbReference type="InterPro" id="IPR016187">
    <property type="entry name" value="CTDL_fold"/>
</dbReference>
<organism evidence="11 12">
    <name type="scientific">Moniliophthora roreri</name>
    <name type="common">Frosty pod rot fungus</name>
    <name type="synonym">Monilia roreri</name>
    <dbReference type="NCBI Taxonomy" id="221103"/>
    <lineage>
        <taxon>Eukaryota</taxon>
        <taxon>Fungi</taxon>
        <taxon>Dikarya</taxon>
        <taxon>Basidiomycota</taxon>
        <taxon>Agaricomycotina</taxon>
        <taxon>Agaricomycetes</taxon>
        <taxon>Agaricomycetidae</taxon>
        <taxon>Agaricales</taxon>
        <taxon>Marasmiineae</taxon>
        <taxon>Marasmiaceae</taxon>
        <taxon>Moniliophthora</taxon>
    </lineage>
</organism>
<dbReference type="Gene3D" id="1.10.630.10">
    <property type="entry name" value="Cytochrome P450"/>
    <property type="match status" value="1"/>
</dbReference>
<feature type="domain" description="Sulfatase-modifying factor enzyme-like" evidence="8">
    <location>
        <begin position="653"/>
        <end position="753"/>
    </location>
</feature>
<dbReference type="GO" id="GO:0016705">
    <property type="term" value="F:oxidoreductase activity, acting on paired donors, with incorporation or reduction of molecular oxygen"/>
    <property type="evidence" value="ECO:0007669"/>
    <property type="project" value="InterPro"/>
</dbReference>
<dbReference type="Pfam" id="PF10017">
    <property type="entry name" value="Methyltransf_33"/>
    <property type="match status" value="2"/>
</dbReference>
<dbReference type="InterPro" id="IPR036396">
    <property type="entry name" value="Cyt_P450_sf"/>
</dbReference>
<dbReference type="PANTHER" id="PTHR43397">
    <property type="entry name" value="ERGOTHIONEINE BIOSYNTHESIS PROTEIN 1"/>
    <property type="match status" value="1"/>
</dbReference>
<evidence type="ECO:0000313" key="12">
    <source>
        <dbReference type="Proteomes" id="UP000054988"/>
    </source>
</evidence>
<dbReference type="PANTHER" id="PTHR43397:SF1">
    <property type="entry name" value="ERGOTHIONEINE BIOSYNTHESIS PROTEIN 1"/>
    <property type="match status" value="1"/>
</dbReference>
<dbReference type="GO" id="GO:0005506">
    <property type="term" value="F:iron ion binding"/>
    <property type="evidence" value="ECO:0007669"/>
    <property type="project" value="InterPro"/>
</dbReference>
<evidence type="ECO:0000256" key="3">
    <source>
        <dbReference type="ARBA" id="ARBA00023002"/>
    </source>
</evidence>
<dbReference type="AlphaFoldDB" id="A0A0W0F1V7"/>
<dbReference type="Gene3D" id="3.40.50.150">
    <property type="entry name" value="Vaccinia Virus protein VP39"/>
    <property type="match status" value="1"/>
</dbReference>
<dbReference type="GO" id="GO:0032259">
    <property type="term" value="P:methylation"/>
    <property type="evidence" value="ECO:0007669"/>
    <property type="project" value="UniProtKB-KW"/>
</dbReference>
<name>A0A0W0F1V7_MONRR</name>
<dbReference type="GO" id="GO:0004497">
    <property type="term" value="F:monooxygenase activity"/>
    <property type="evidence" value="ECO:0007669"/>
    <property type="project" value="InterPro"/>
</dbReference>
<feature type="domain" description="Histidine-specific methyltransferase SAM-dependent" evidence="9">
    <location>
        <begin position="21"/>
        <end position="176"/>
    </location>
</feature>
<reference evidence="11 12" key="1">
    <citation type="submission" date="2015-12" db="EMBL/GenBank/DDBJ databases">
        <title>Draft genome sequence of Moniliophthora roreri, the causal agent of frosty pod rot of cacao.</title>
        <authorList>
            <person name="Aime M.C."/>
            <person name="Diaz-Valderrama J.R."/>
            <person name="Kijpornyongpan T."/>
            <person name="Phillips-Mora W."/>
        </authorList>
    </citation>
    <scope>NUCLEOTIDE SEQUENCE [LARGE SCALE GENOMIC DNA]</scope>
    <source>
        <strain evidence="11 12">MCA 2952</strain>
    </source>
</reference>
<feature type="domain" description="DinB-like" evidence="10">
    <location>
        <begin position="436"/>
        <end position="580"/>
    </location>
</feature>
<dbReference type="InterPro" id="IPR024775">
    <property type="entry name" value="DinB-like"/>
</dbReference>
<evidence type="ECO:0000256" key="4">
    <source>
        <dbReference type="ARBA" id="ARBA00023004"/>
    </source>
</evidence>
<evidence type="ECO:0000256" key="2">
    <source>
        <dbReference type="ARBA" id="ARBA00022679"/>
    </source>
</evidence>
<dbReference type="InterPro" id="IPR029063">
    <property type="entry name" value="SAM-dependent_MTases_sf"/>
</dbReference>
<keyword evidence="7" id="KW-1133">Transmembrane helix</keyword>
<keyword evidence="7" id="KW-0812">Transmembrane</keyword>
<evidence type="ECO:0000259" key="8">
    <source>
        <dbReference type="Pfam" id="PF03781"/>
    </source>
</evidence>
<dbReference type="InterPro" id="IPR005532">
    <property type="entry name" value="SUMF_dom"/>
</dbReference>
<comment type="pathway">
    <text evidence="5">Amino-acid biosynthesis; ergothioneine biosynthesis.</text>
</comment>
<dbReference type="GO" id="GO:0008168">
    <property type="term" value="F:methyltransferase activity"/>
    <property type="evidence" value="ECO:0007669"/>
    <property type="project" value="UniProtKB-KW"/>
</dbReference>
<evidence type="ECO:0000313" key="11">
    <source>
        <dbReference type="EMBL" id="KTB30310.1"/>
    </source>
</evidence>
<dbReference type="eggNOG" id="ENOG502QS9T">
    <property type="taxonomic scope" value="Eukaryota"/>
</dbReference>
<evidence type="ECO:0000259" key="10">
    <source>
        <dbReference type="Pfam" id="PF12867"/>
    </source>
</evidence>
<dbReference type="Gene3D" id="3.90.1580.10">
    <property type="entry name" value="paralog of FGE (formylglycine-generating enzyme)"/>
    <property type="match status" value="1"/>
</dbReference>
<dbReference type="SUPFAM" id="SSF48264">
    <property type="entry name" value="Cytochrome P450"/>
    <property type="match status" value="1"/>
</dbReference>
<proteinExistence type="predicted"/>
<keyword evidence="2" id="KW-0808">Transferase</keyword>
<dbReference type="Proteomes" id="UP000054988">
    <property type="component" value="Unassembled WGS sequence"/>
</dbReference>
<dbReference type="InterPro" id="IPR019257">
    <property type="entry name" value="MeTrfase_dom"/>
</dbReference>
<keyword evidence="4" id="KW-0408">Iron</keyword>
<keyword evidence="7" id="KW-0472">Membrane</keyword>
<feature type="region of interest" description="Disordered" evidence="6">
    <location>
        <begin position="195"/>
        <end position="230"/>
    </location>
</feature>
<dbReference type="Pfam" id="PF12867">
    <property type="entry name" value="DinB_2"/>
    <property type="match status" value="1"/>
</dbReference>
<dbReference type="Pfam" id="PF03781">
    <property type="entry name" value="FGE-sulfatase"/>
    <property type="match status" value="2"/>
</dbReference>
<feature type="domain" description="Sulfatase-modifying factor enzyme-like" evidence="8">
    <location>
        <begin position="791"/>
        <end position="863"/>
    </location>
</feature>
<dbReference type="GO" id="GO:0020037">
    <property type="term" value="F:heme binding"/>
    <property type="evidence" value="ECO:0007669"/>
    <property type="project" value="InterPro"/>
</dbReference>
<accession>A0A0W0F1V7</accession>
<evidence type="ECO:0000256" key="6">
    <source>
        <dbReference type="SAM" id="MobiDB-lite"/>
    </source>
</evidence>
<evidence type="ECO:0000256" key="1">
    <source>
        <dbReference type="ARBA" id="ARBA00022603"/>
    </source>
</evidence>
<comment type="caution">
    <text evidence="11">The sequence shown here is derived from an EMBL/GenBank/DDBJ whole genome shotgun (WGS) entry which is preliminary data.</text>
</comment>
<keyword evidence="3" id="KW-0560">Oxidoreductase</keyword>
<evidence type="ECO:0000256" key="7">
    <source>
        <dbReference type="SAM" id="Phobius"/>
    </source>
</evidence>
<dbReference type="SUPFAM" id="SSF56436">
    <property type="entry name" value="C-type lectin-like"/>
    <property type="match status" value="1"/>
</dbReference>
<dbReference type="InterPro" id="IPR042095">
    <property type="entry name" value="SUMF_sf"/>
</dbReference>
<dbReference type="InterPro" id="IPR051128">
    <property type="entry name" value="EgtD_Methyltrsf_superfamily"/>
</dbReference>
<feature type="domain" description="Histidine-specific methyltransferase SAM-dependent" evidence="9">
    <location>
        <begin position="224"/>
        <end position="397"/>
    </location>
</feature>
<sequence length="1035" mass="117828">MAAEIIDVHAHAHEDNSRAIQEDLLAGLGRPAGQKHVPTMLLYDERGLRLYDDITTKVPEYYLFSAEEEILKNHAAEIVRVMHGSVGVVQGESVIELGAGALRKTSHILLALSHLVQSQSQNPPITYYALDLEKNELQRTLGEIDMSDIGTLLKGKVVTKGMWGTYDDGLKYIESAGMHSVTPDRVARLTSSLKFGKRDASPDSNASHSHSSEDREYASQPSTPDEVQPPLHLMFLGSSLGNFTRSGSAEFLRSLPLRPGSSDTLLIGLDHDNEKEIIEKAYNEEAGYTRKFIMNGLKAAGRVLGDENLFGEDKWEYVNRYDESKHRHEAFYRAKTSHTLQVPTNEPLHFLENELVKVEESWKFSEADTFTLFSESNLRPIQRWTDSTNRYSLWLLERPAFIFPLLSSPFACNGNGQLVTKKAYSASPFGVPSPQEWENLWALWDTITLRMIPPSMLYQKPIDLRHICLFYLGHIPTFLDIHLSRLLKEPHTEPEKFKDIFERGIDPNVDDPTQCHPHSEVPQKNEEWPSLISILQFSTRVRARLLKLYQDIDTGAKELTRRVGRILWMTYEHEALHAETLLYMLLQRSGTGTIPPPGFAIPNWESLAQTWDALPLPQESTVKLGPATVIIGHDDADYEDKLPEKAKDVVNHEYGWDNEHPKRQVNVGEFRIESRPVTNGQFYAAYKEDHEKDTKRFKFPSSWIEQNGEIMVRTLYGPVSMKIAQYWPVITDYDNLSTYATVKGGRLPTEPELLLFYDKFESGYEGGANIGFRQWHPVPATTGGARNGGKGSNGGVWEWTSTSFDKYDGFVSSELYPGYSADFFDRCHQVVIGGSYATVPRIAERRSVRNWYQRNYPYPWVGLQDYSETWHKNRWTWQQNFRPDTVVQQHSAIIQCVGIFLRNLLQTPEDFMHHIDLLSGSLTLSSMYGITINSGNDDLIAHAKKTIHTLDLVFSPQFLFFASRFSFLCFVPSWVPILVLFTQYNEYVKQLCHEMQEIPFHKVMADIDTGAINDSLVAHLVQKNMADGGPVEEIQ</sequence>